<comment type="catalytic activity">
    <reaction evidence="6">
        <text>L-tyrosine + H(+) = tyramine + CO2</text>
        <dbReference type="Rhea" id="RHEA:14345"/>
        <dbReference type="ChEBI" id="CHEBI:15378"/>
        <dbReference type="ChEBI" id="CHEBI:16526"/>
        <dbReference type="ChEBI" id="CHEBI:58315"/>
        <dbReference type="ChEBI" id="CHEBI:327995"/>
        <dbReference type="EC" id="4.1.1.25"/>
    </reaction>
</comment>
<dbReference type="InterPro" id="IPR002129">
    <property type="entry name" value="PyrdxlP-dep_de-COase"/>
</dbReference>
<dbReference type="Gene3D" id="3.90.1150.10">
    <property type="entry name" value="Aspartate Aminotransferase, domain 1"/>
    <property type="match status" value="1"/>
</dbReference>
<dbReference type="GO" id="GO:2001120">
    <property type="term" value="P:methanofuran biosynthetic process"/>
    <property type="evidence" value="ECO:0007669"/>
    <property type="project" value="UniProtKB-UniRule"/>
</dbReference>
<keyword evidence="4 6" id="KW-0456">Lyase</keyword>
<evidence type="ECO:0000256" key="1">
    <source>
        <dbReference type="ARBA" id="ARBA00001933"/>
    </source>
</evidence>
<dbReference type="EC" id="4.1.1.25" evidence="6"/>
<dbReference type="UniPathway" id="UPA00080"/>
<evidence type="ECO:0000256" key="6">
    <source>
        <dbReference type="HAMAP-Rule" id="MF_01610"/>
    </source>
</evidence>
<dbReference type="Pfam" id="PF00282">
    <property type="entry name" value="Pyridoxal_deC"/>
    <property type="match status" value="1"/>
</dbReference>
<comment type="caution">
    <text evidence="8">The sequence shown here is derived from an EMBL/GenBank/DDBJ whole genome shotgun (WGS) entry which is preliminary data.</text>
</comment>
<dbReference type="PANTHER" id="PTHR42735">
    <property type="match status" value="1"/>
</dbReference>
<dbReference type="GO" id="GO:0030170">
    <property type="term" value="F:pyridoxal phosphate binding"/>
    <property type="evidence" value="ECO:0007669"/>
    <property type="project" value="UniProtKB-UniRule"/>
</dbReference>
<dbReference type="NCBIfam" id="TIGR03812">
    <property type="entry name" value="tyr_de_CO2_Arch"/>
    <property type="match status" value="1"/>
</dbReference>
<dbReference type="PROSITE" id="PS00392">
    <property type="entry name" value="DDC_GAD_HDC_YDC"/>
    <property type="match status" value="1"/>
</dbReference>
<dbReference type="Gene3D" id="3.40.640.10">
    <property type="entry name" value="Type I PLP-dependent aspartate aminotransferase-like (Major domain)"/>
    <property type="match status" value="1"/>
</dbReference>
<dbReference type="GO" id="GO:0019752">
    <property type="term" value="P:carboxylic acid metabolic process"/>
    <property type="evidence" value="ECO:0007669"/>
    <property type="project" value="InterPro"/>
</dbReference>
<dbReference type="GO" id="GO:0015937">
    <property type="term" value="P:coenzyme A biosynthetic process"/>
    <property type="evidence" value="ECO:0007669"/>
    <property type="project" value="UniProtKB-UniRule"/>
</dbReference>
<accession>A0A2V2BSQ4</accession>
<evidence type="ECO:0000313" key="9">
    <source>
        <dbReference type="Proteomes" id="UP000246004"/>
    </source>
</evidence>
<sequence length="386" mass="43737">MNLNHMDDEDIFNYLDKIQDNDMTYESGRILGSMCTIPDPIGLEAYKKFIITNLGDPGLFKGTTQLESEVISMIGELLHLKVAYGHIVTGGTEANITAMCSALYKFKEENPKLKPEIILPRSAHFSFNKIIKMLSLKPVYVDLTDNYHIDTTQLEELINENTMVIVAIAGTTELGYVDDINVISEIAYKHNIPLHVDAAFGGFVIPFLNNIQNHEILFDFKCRGVTSITIDPHKMGLAPIQCGGIIFRNKEDLDLLSIKTPYLTHDFQTTIVGTRSGASTAAIWTLLKHYGMDGYTRIVENVMNITRYTYENLKKIEDVCVRDYELNLLSFNVKSMDVNSLKEELLKYGWSVSVSEIPHAIRLVIMPHIKKEHIDEFIVDLKKIIK</sequence>
<comment type="function">
    <text evidence="6">Catalyzes the decarboxylation of L-tyrosine to produce tyramine for methanofuran biosynthesis. Can also catalyze the decarboxylation of L-aspartate to produce beta-alanine for coenzyme A (CoA) biosynthesis.</text>
</comment>
<dbReference type="InterPro" id="IPR015424">
    <property type="entry name" value="PyrdxlP-dep_Trfase"/>
</dbReference>
<dbReference type="InterPro" id="IPR050477">
    <property type="entry name" value="GrpII_AminoAcid_Decarb"/>
</dbReference>
<evidence type="ECO:0000256" key="7">
    <source>
        <dbReference type="PIRSR" id="PIRSR602129-50"/>
    </source>
</evidence>
<comment type="similarity">
    <text evidence="5">Belongs to the group II decarboxylase family. Sphingosine-1-phosphate lyase subfamily.</text>
</comment>
<evidence type="ECO:0000256" key="5">
    <source>
        <dbReference type="ARBA" id="ARBA00038302"/>
    </source>
</evidence>
<dbReference type="AlphaFoldDB" id="A0A2V2BSQ4"/>
<organism evidence="8 9">
    <name type="scientific">Methanosphaera cuniculi</name>
    <dbReference type="NCBI Taxonomy" id="1077256"/>
    <lineage>
        <taxon>Archaea</taxon>
        <taxon>Methanobacteriati</taxon>
        <taxon>Methanobacteriota</taxon>
        <taxon>Methanomada group</taxon>
        <taxon>Methanobacteria</taxon>
        <taxon>Methanobacteriales</taxon>
        <taxon>Methanobacteriaceae</taxon>
        <taxon>Methanosphaera</taxon>
    </lineage>
</organism>
<keyword evidence="3 6" id="KW-0663">Pyridoxal phosphate</keyword>
<dbReference type="InterPro" id="IPR021115">
    <property type="entry name" value="Pyridoxal-P_BS"/>
</dbReference>
<reference evidence="8 9" key="1">
    <citation type="submission" date="2016-04" db="EMBL/GenBank/DDBJ databases">
        <title>Genome sequence of Methanosphaera cuniculi DSM 4103.</title>
        <authorList>
            <person name="Poehlein A."/>
            <person name="Seedorf H."/>
            <person name="Daniel R."/>
        </authorList>
    </citation>
    <scope>NUCLEOTIDE SEQUENCE [LARGE SCALE GENOMIC DNA]</scope>
    <source>
        <strain evidence="8 9">DSM 4103</strain>
    </source>
</reference>
<evidence type="ECO:0000256" key="2">
    <source>
        <dbReference type="ARBA" id="ARBA00022793"/>
    </source>
</evidence>
<dbReference type="InterPro" id="IPR015422">
    <property type="entry name" value="PyrdxlP-dep_Trfase_small"/>
</dbReference>
<comment type="pathway">
    <text evidence="6">Cofactor biosynthesis; methanofuran biosynthesis.</text>
</comment>
<feature type="modified residue" description="N6-(pyridoxal phosphate)lysine" evidence="6 7">
    <location>
        <position position="234"/>
    </location>
</feature>
<evidence type="ECO:0000256" key="3">
    <source>
        <dbReference type="ARBA" id="ARBA00022898"/>
    </source>
</evidence>
<dbReference type="HAMAP" id="MF_01610">
    <property type="entry name" value="MfnA_decarbox"/>
    <property type="match status" value="1"/>
</dbReference>
<dbReference type="GO" id="GO:0004068">
    <property type="term" value="F:aspartate 1-decarboxylase activity"/>
    <property type="evidence" value="ECO:0007669"/>
    <property type="project" value="UniProtKB-UniRule"/>
</dbReference>
<keyword evidence="2 6" id="KW-0210">Decarboxylase</keyword>
<protein>
    <recommendedName>
        <fullName evidence="6">Probable L-tyrosine/L-aspartate decarboxylase</fullName>
        <shortName evidence="6">TDC/ADC</shortName>
        <ecNumber evidence="6">4.1.1.11</ecNumber>
        <ecNumber evidence="6">4.1.1.25</ecNumber>
    </recommendedName>
</protein>
<dbReference type="Proteomes" id="UP000246004">
    <property type="component" value="Unassembled WGS sequence"/>
</dbReference>
<dbReference type="PANTHER" id="PTHR42735:SF6">
    <property type="entry name" value="SPHINGOSINE-1-PHOSPHATE LYASE 1"/>
    <property type="match status" value="1"/>
</dbReference>
<dbReference type="SUPFAM" id="SSF53383">
    <property type="entry name" value="PLP-dependent transferases"/>
    <property type="match status" value="1"/>
</dbReference>
<evidence type="ECO:0000256" key="4">
    <source>
        <dbReference type="ARBA" id="ARBA00023239"/>
    </source>
</evidence>
<proteinExistence type="inferred from homology"/>
<dbReference type="GO" id="GO:0004837">
    <property type="term" value="F:tyrosine decarboxylase activity"/>
    <property type="evidence" value="ECO:0007669"/>
    <property type="project" value="UniProtKB-UniRule"/>
</dbReference>
<name>A0A2V2BSQ4_9EURY</name>
<gene>
    <name evidence="8" type="primary">hdc</name>
    <name evidence="6" type="synonym">mfnA</name>
    <name evidence="8" type="ORF">MSCUN_05740</name>
</gene>
<evidence type="ECO:0000313" key="8">
    <source>
        <dbReference type="EMBL" id="PWL08543.1"/>
    </source>
</evidence>
<dbReference type="EC" id="4.1.1.11" evidence="6"/>
<comment type="similarity">
    <text evidence="6">Belongs to the group II decarboxylase family. MfnA subfamily.</text>
</comment>
<dbReference type="EMBL" id="LWMS01000013">
    <property type="protein sequence ID" value="PWL08543.1"/>
    <property type="molecule type" value="Genomic_DNA"/>
</dbReference>
<comment type="catalytic activity">
    <reaction evidence="6">
        <text>L-aspartate + H(+) = beta-alanine + CO2</text>
        <dbReference type="Rhea" id="RHEA:19497"/>
        <dbReference type="ChEBI" id="CHEBI:15378"/>
        <dbReference type="ChEBI" id="CHEBI:16526"/>
        <dbReference type="ChEBI" id="CHEBI:29991"/>
        <dbReference type="ChEBI" id="CHEBI:57966"/>
        <dbReference type="EC" id="4.1.1.11"/>
    </reaction>
</comment>
<dbReference type="InterPro" id="IPR020931">
    <property type="entry name" value="MfnA"/>
</dbReference>
<dbReference type="InterPro" id="IPR015421">
    <property type="entry name" value="PyrdxlP-dep_Trfase_major"/>
</dbReference>
<comment type="cofactor">
    <cofactor evidence="1 6 7">
        <name>pyridoxal 5'-phosphate</name>
        <dbReference type="ChEBI" id="CHEBI:597326"/>
    </cofactor>
</comment>
<dbReference type="UniPathway" id="UPA00241"/>
<comment type="pathway">
    <text evidence="6">Cofactor biosynthesis; coenzyme A biosynthesis.</text>
</comment>